<dbReference type="Proteomes" id="UP000195569">
    <property type="component" value="Unassembled WGS sequence"/>
</dbReference>
<evidence type="ECO:0000313" key="2">
    <source>
        <dbReference type="EMBL" id="SIT51607.1"/>
    </source>
</evidence>
<comment type="caution">
    <text evidence="2">The sequence shown here is derived from an EMBL/GenBank/DDBJ whole genome shotgun (WGS) entry which is preliminary data.</text>
</comment>
<proteinExistence type="predicted"/>
<organism evidence="2 3">
    <name type="scientific">Paraburkholderia piptadeniae</name>
    <dbReference type="NCBI Taxonomy" id="1701573"/>
    <lineage>
        <taxon>Bacteria</taxon>
        <taxon>Pseudomonadati</taxon>
        <taxon>Pseudomonadota</taxon>
        <taxon>Betaproteobacteria</taxon>
        <taxon>Burkholderiales</taxon>
        <taxon>Burkholderiaceae</taxon>
        <taxon>Paraburkholderia</taxon>
    </lineage>
</organism>
<gene>
    <name evidence="2" type="ORF">BN2476_1250006</name>
</gene>
<evidence type="ECO:0000313" key="3">
    <source>
        <dbReference type="Proteomes" id="UP000195569"/>
    </source>
</evidence>
<dbReference type="EMBL" id="CYGY02000125">
    <property type="protein sequence ID" value="SIT51607.1"/>
    <property type="molecule type" value="Genomic_DNA"/>
</dbReference>
<keyword evidence="3" id="KW-1185">Reference proteome</keyword>
<reference evidence="2" key="1">
    <citation type="submission" date="2016-12" db="EMBL/GenBank/DDBJ databases">
        <authorList>
            <person name="Moulin L."/>
        </authorList>
    </citation>
    <scope>NUCLEOTIDE SEQUENCE [LARGE SCALE GENOMIC DNA]</scope>
    <source>
        <strain evidence="2">STM 7183</strain>
    </source>
</reference>
<name>A0A1N7SW74_9BURK</name>
<protein>
    <submittedName>
        <fullName evidence="2">Uncharacterized protein</fullName>
    </submittedName>
</protein>
<accession>A0A1N7SW74</accession>
<feature type="region of interest" description="Disordered" evidence="1">
    <location>
        <begin position="1"/>
        <end position="21"/>
    </location>
</feature>
<dbReference type="AlphaFoldDB" id="A0A1N7SW74"/>
<evidence type="ECO:0000256" key="1">
    <source>
        <dbReference type="SAM" id="MobiDB-lite"/>
    </source>
</evidence>
<sequence length="105" mass="11941">MSRRKVEEDGTGPMPGRAQGLQLRLPWVRRSEFWSRVATLGDKLERRGGMCPNAIAEFLPQPEADRPPSGAARWRDQYTWEQARRYDESSRVSALSNTPSHSNSV</sequence>